<evidence type="ECO:0000259" key="2">
    <source>
        <dbReference type="Pfam" id="PF07484"/>
    </source>
</evidence>
<dbReference type="EMBL" id="JACSQC010000001">
    <property type="protein sequence ID" value="MBD8042565.1"/>
    <property type="molecule type" value="Genomic_DNA"/>
</dbReference>
<dbReference type="Gene3D" id="3.90.1340.10">
    <property type="entry name" value="Phage tail collar domain"/>
    <property type="match status" value="1"/>
</dbReference>
<reference evidence="3 4" key="1">
    <citation type="submission" date="2020-08" db="EMBL/GenBank/DDBJ databases">
        <title>A Genomic Blueprint of the Chicken Gut Microbiome.</title>
        <authorList>
            <person name="Gilroy R."/>
            <person name="Ravi A."/>
            <person name="Getino M."/>
            <person name="Pursley I."/>
            <person name="Horton D.L."/>
            <person name="Alikhan N.-F."/>
            <person name="Baker D."/>
            <person name="Gharbi K."/>
            <person name="Hall N."/>
            <person name="Watson M."/>
            <person name="Adriaenssens E.M."/>
            <person name="Foster-Nyarko E."/>
            <person name="Jarju S."/>
            <person name="Secka A."/>
            <person name="Antonio M."/>
            <person name="Oren A."/>
            <person name="Chaudhuri R."/>
            <person name="La Ragione R.M."/>
            <person name="Hildebrand F."/>
            <person name="Pallen M.J."/>
        </authorList>
    </citation>
    <scope>NUCLEOTIDE SEQUENCE [LARGE SCALE GENOMIC DNA]</scope>
    <source>
        <strain evidence="3 4">Sa2BUA2</strain>
    </source>
</reference>
<feature type="region of interest" description="Disordered" evidence="1">
    <location>
        <begin position="93"/>
        <end position="140"/>
    </location>
</feature>
<dbReference type="InterPro" id="IPR037053">
    <property type="entry name" value="Phage_tail_collar_dom_sf"/>
</dbReference>
<dbReference type="Proteomes" id="UP000652763">
    <property type="component" value="Unassembled WGS sequence"/>
</dbReference>
<dbReference type="InterPro" id="IPR011083">
    <property type="entry name" value="Phage_tail_collar_dom"/>
</dbReference>
<gene>
    <name evidence="3" type="ORF">H9638_01945</name>
</gene>
<sequence>MTDAYLGEIRMVGFNFAPAGWAHCNGQILPILQNTALFSLLGTMYGGDGMNTFALPNLQGTFPLHMGQAPSGSQYLQAQRGGQEAVVLRSQEMPAHSHPQHGSPEQVSDRPTGKVPSRGGSFGSISSGADMAPTGIAGGNQPHNNMPPYLAINFIIALNGIFPPRS</sequence>
<comment type="caution">
    <text evidence="3">The sequence shown here is derived from an EMBL/GenBank/DDBJ whole genome shotgun (WGS) entry which is preliminary data.</text>
</comment>
<dbReference type="SUPFAM" id="SSF88874">
    <property type="entry name" value="Receptor-binding domain of short tail fibre protein gp12"/>
    <property type="match status" value="1"/>
</dbReference>
<feature type="domain" description="Phage tail collar" evidence="2">
    <location>
        <begin position="7"/>
        <end position="63"/>
    </location>
</feature>
<name>A0ABR8YED2_9MICC</name>
<dbReference type="RefSeq" id="WP_191745490.1">
    <property type="nucleotide sequence ID" value="NZ_JACSQC010000001.1"/>
</dbReference>
<feature type="compositionally biased region" description="Low complexity" evidence="1">
    <location>
        <begin position="117"/>
        <end position="128"/>
    </location>
</feature>
<proteinExistence type="predicted"/>
<keyword evidence="4" id="KW-1185">Reference proteome</keyword>
<evidence type="ECO:0000256" key="1">
    <source>
        <dbReference type="SAM" id="MobiDB-lite"/>
    </source>
</evidence>
<dbReference type="Pfam" id="PF07484">
    <property type="entry name" value="Collar"/>
    <property type="match status" value="1"/>
</dbReference>
<accession>A0ABR8YED2</accession>
<organism evidence="3 4">
    <name type="scientific">Arthrobacter pullicola</name>
    <dbReference type="NCBI Taxonomy" id="2762224"/>
    <lineage>
        <taxon>Bacteria</taxon>
        <taxon>Bacillati</taxon>
        <taxon>Actinomycetota</taxon>
        <taxon>Actinomycetes</taxon>
        <taxon>Micrococcales</taxon>
        <taxon>Micrococcaceae</taxon>
        <taxon>Arthrobacter</taxon>
    </lineage>
</organism>
<evidence type="ECO:0000313" key="3">
    <source>
        <dbReference type="EMBL" id="MBD8042565.1"/>
    </source>
</evidence>
<evidence type="ECO:0000313" key="4">
    <source>
        <dbReference type="Proteomes" id="UP000652763"/>
    </source>
</evidence>
<protein>
    <submittedName>
        <fullName evidence="3">Phage tail protein</fullName>
    </submittedName>
</protein>